<dbReference type="EMBL" id="JAPQKS010000007">
    <property type="protein sequence ID" value="KAJ5220528.1"/>
    <property type="molecule type" value="Genomic_DNA"/>
</dbReference>
<reference evidence="1" key="2">
    <citation type="journal article" date="2023" name="IMA Fungus">
        <title>Comparative genomic study of the Penicillium genus elucidates a diverse pangenome and 15 lateral gene transfer events.</title>
        <authorList>
            <person name="Petersen C."/>
            <person name="Sorensen T."/>
            <person name="Nielsen M.R."/>
            <person name="Sondergaard T.E."/>
            <person name="Sorensen J.L."/>
            <person name="Fitzpatrick D.A."/>
            <person name="Frisvad J.C."/>
            <person name="Nielsen K.L."/>
        </authorList>
    </citation>
    <scope>NUCLEOTIDE SEQUENCE</scope>
    <source>
        <strain evidence="1">IBT 19713</strain>
    </source>
</reference>
<keyword evidence="2" id="KW-1185">Reference proteome</keyword>
<protein>
    <submittedName>
        <fullName evidence="1">Uncharacterized protein</fullName>
    </submittedName>
</protein>
<proteinExistence type="predicted"/>
<evidence type="ECO:0000313" key="2">
    <source>
        <dbReference type="Proteomes" id="UP001150941"/>
    </source>
</evidence>
<reference evidence="1" key="1">
    <citation type="submission" date="2022-11" db="EMBL/GenBank/DDBJ databases">
        <authorList>
            <person name="Petersen C."/>
        </authorList>
    </citation>
    <scope>NUCLEOTIDE SEQUENCE</scope>
    <source>
        <strain evidence="1">IBT 19713</strain>
    </source>
</reference>
<comment type="caution">
    <text evidence="1">The sequence shown here is derived from an EMBL/GenBank/DDBJ whole genome shotgun (WGS) entry which is preliminary data.</text>
</comment>
<organism evidence="1 2">
    <name type="scientific">Penicillium chermesinum</name>
    <dbReference type="NCBI Taxonomy" id="63820"/>
    <lineage>
        <taxon>Eukaryota</taxon>
        <taxon>Fungi</taxon>
        <taxon>Dikarya</taxon>
        <taxon>Ascomycota</taxon>
        <taxon>Pezizomycotina</taxon>
        <taxon>Eurotiomycetes</taxon>
        <taxon>Eurotiomycetidae</taxon>
        <taxon>Eurotiales</taxon>
        <taxon>Aspergillaceae</taxon>
        <taxon>Penicillium</taxon>
    </lineage>
</organism>
<dbReference type="Proteomes" id="UP001150941">
    <property type="component" value="Unassembled WGS sequence"/>
</dbReference>
<name>A0A9W9NIS8_9EURO</name>
<gene>
    <name evidence="1" type="ORF">N7468_009732</name>
</gene>
<dbReference type="GeneID" id="83206331"/>
<dbReference type="RefSeq" id="XP_058327358.1">
    <property type="nucleotide sequence ID" value="XM_058479028.1"/>
</dbReference>
<dbReference type="AlphaFoldDB" id="A0A9W9NIS8"/>
<sequence length="106" mass="11456">MSKGPKMQVQYSGSILGLPQKHGQVEDVCQWAAYASFYGSQCSMTLGGYSPRSSSGVSSCFEQESFAHPSLRLIRDLEVVPTAATTPLLNPTGIRSFLGVFMQSMT</sequence>
<accession>A0A9W9NIS8</accession>
<evidence type="ECO:0000313" key="1">
    <source>
        <dbReference type="EMBL" id="KAJ5220528.1"/>
    </source>
</evidence>